<dbReference type="AlphaFoldDB" id="A0A7W3TIC4"/>
<feature type="transmembrane region" description="Helical" evidence="1">
    <location>
        <begin position="79"/>
        <end position="103"/>
    </location>
</feature>
<dbReference type="EMBL" id="VKHT01001441">
    <property type="protein sequence ID" value="MBB0247175.1"/>
    <property type="molecule type" value="Genomic_DNA"/>
</dbReference>
<evidence type="ECO:0000313" key="3">
    <source>
        <dbReference type="EMBL" id="MBB0247175.1"/>
    </source>
</evidence>
<dbReference type="PROSITE" id="PS50895">
    <property type="entry name" value="SURF1"/>
    <property type="match status" value="1"/>
</dbReference>
<comment type="caution">
    <text evidence="1">Lacks conserved residue(s) required for the propagation of feature annotation.</text>
</comment>
<comment type="subcellular location">
    <subcellularLocation>
        <location evidence="1">Cell membrane</location>
        <topology evidence="1">Multi-pass membrane protein</topology>
    </subcellularLocation>
</comment>
<keyword evidence="4" id="KW-1185">Reference proteome</keyword>
<comment type="similarity">
    <text evidence="1">Belongs to the SURF1 family.</text>
</comment>
<evidence type="ECO:0000256" key="1">
    <source>
        <dbReference type="RuleBase" id="RU363076"/>
    </source>
</evidence>
<keyword evidence="1" id="KW-1003">Cell membrane</keyword>
<dbReference type="Pfam" id="PF02104">
    <property type="entry name" value="SURF1"/>
    <property type="match status" value="1"/>
</dbReference>
<feature type="non-terminal residue" evidence="3">
    <location>
        <position position="1"/>
    </location>
</feature>
<gene>
    <name evidence="3" type="ORF">FNQ90_24380</name>
</gene>
<organism evidence="3 4">
    <name type="scientific">Streptomyces alkaliphilus</name>
    <dbReference type="NCBI Taxonomy" id="1472722"/>
    <lineage>
        <taxon>Bacteria</taxon>
        <taxon>Bacillati</taxon>
        <taxon>Actinomycetota</taxon>
        <taxon>Actinomycetes</taxon>
        <taxon>Kitasatosporales</taxon>
        <taxon>Streptomycetaceae</taxon>
        <taxon>Streptomyces</taxon>
    </lineage>
</organism>
<protein>
    <recommendedName>
        <fullName evidence="1">SURF1-like protein</fullName>
    </recommendedName>
</protein>
<keyword evidence="1" id="KW-0812">Transmembrane</keyword>
<name>A0A7W3TIC4_9ACTN</name>
<evidence type="ECO:0000256" key="2">
    <source>
        <dbReference type="SAM" id="MobiDB-lite"/>
    </source>
</evidence>
<sequence length="159" mass="16611">GEVTVTGRLMIDETPERTGIRDRSGLPEGMVMMVNSEQRAAELGRPVLGGHLELTGIDPALPEDAAAPRPLPTPNHTGIGAHLAYAFQWWLFAAFVPVGWVILFRRELRDRRTGGPRGPGSGESRTVGPSSGPGGPNDGPGERAGQPAGAGSRSGNDGN</sequence>
<reference evidence="4" key="1">
    <citation type="submission" date="2019-10" db="EMBL/GenBank/DDBJ databases">
        <title>Streptomyces sp. nov., a novel actinobacterium isolated from alkaline environment.</title>
        <authorList>
            <person name="Golinska P."/>
        </authorList>
    </citation>
    <scope>NUCLEOTIDE SEQUENCE [LARGE SCALE GENOMIC DNA]</scope>
    <source>
        <strain evidence="4">DSM 42118</strain>
    </source>
</reference>
<dbReference type="Proteomes" id="UP000538929">
    <property type="component" value="Unassembled WGS sequence"/>
</dbReference>
<evidence type="ECO:0000313" key="4">
    <source>
        <dbReference type="Proteomes" id="UP000538929"/>
    </source>
</evidence>
<dbReference type="InterPro" id="IPR002994">
    <property type="entry name" value="Surf1/Shy1"/>
</dbReference>
<dbReference type="RefSeq" id="WP_323380173.1">
    <property type="nucleotide sequence ID" value="NZ_VKHT01001441.1"/>
</dbReference>
<proteinExistence type="inferred from homology"/>
<keyword evidence="1" id="KW-0472">Membrane</keyword>
<feature type="region of interest" description="Disordered" evidence="2">
    <location>
        <begin position="111"/>
        <end position="159"/>
    </location>
</feature>
<comment type="caution">
    <text evidence="3">The sequence shown here is derived from an EMBL/GenBank/DDBJ whole genome shotgun (WGS) entry which is preliminary data.</text>
</comment>
<keyword evidence="1" id="KW-1133">Transmembrane helix</keyword>
<dbReference type="GO" id="GO:0005886">
    <property type="term" value="C:plasma membrane"/>
    <property type="evidence" value="ECO:0007669"/>
    <property type="project" value="UniProtKB-SubCell"/>
</dbReference>
<accession>A0A7W3TIC4</accession>